<keyword evidence="6" id="KW-1185">Reference proteome</keyword>
<evidence type="ECO:0000256" key="4">
    <source>
        <dbReference type="SAM" id="Phobius"/>
    </source>
</evidence>
<evidence type="ECO:0000313" key="6">
    <source>
        <dbReference type="Proteomes" id="UP000095287"/>
    </source>
</evidence>
<dbReference type="WBParaSite" id="L893_g5385.t1">
    <property type="protein sequence ID" value="L893_g5385.t1"/>
    <property type="gene ID" value="L893_g5385"/>
</dbReference>
<proteinExistence type="predicted"/>
<keyword evidence="3" id="KW-0677">Repeat</keyword>
<dbReference type="SUPFAM" id="SSF52058">
    <property type="entry name" value="L domain-like"/>
    <property type="match status" value="1"/>
</dbReference>
<evidence type="ECO:0000313" key="7">
    <source>
        <dbReference type="WBParaSite" id="L893_g5385.t1"/>
    </source>
</evidence>
<dbReference type="SMART" id="SM00082">
    <property type="entry name" value="LRRCT"/>
    <property type="match status" value="1"/>
</dbReference>
<accession>A0A1I8AG45</accession>
<dbReference type="Pfam" id="PF13855">
    <property type="entry name" value="LRR_8"/>
    <property type="match status" value="1"/>
</dbReference>
<evidence type="ECO:0000256" key="2">
    <source>
        <dbReference type="ARBA" id="ARBA00022729"/>
    </source>
</evidence>
<dbReference type="AlphaFoldDB" id="A0A1I8AG45"/>
<keyword evidence="4" id="KW-0812">Transmembrane</keyword>
<keyword evidence="1" id="KW-0433">Leucine-rich repeat</keyword>
<keyword evidence="4" id="KW-1133">Transmembrane helix</keyword>
<keyword evidence="2" id="KW-0732">Signal</keyword>
<dbReference type="GO" id="GO:0005886">
    <property type="term" value="C:plasma membrane"/>
    <property type="evidence" value="ECO:0007669"/>
    <property type="project" value="TreeGrafter"/>
</dbReference>
<sequence length="257" mass="28461">LKKLVLAHLRNLRAVHMNAFSGLFKLLELDLSRCPLLESIDEHAFEQPNLLRSLNLSHNRLSRLSERLLDWDRLEALQLAGNPWNCDCDLLRFLPATVRRLQVPGVVCAKPEAVQGKAAAKLSATFCADLSDTAMSAVVVGALLMVISFLLCILACLRSRFSCCHPGGAKDDANCSRTPLYGRQALLDSLTYEKSDLLSNKCFLSSNPSPVGSQHDDEEYYSTVRTPTVYESKYAFYQQHLPVPVAPPMPPVVPPPN</sequence>
<evidence type="ECO:0000259" key="5">
    <source>
        <dbReference type="SMART" id="SM00082"/>
    </source>
</evidence>
<dbReference type="PANTHER" id="PTHR24369">
    <property type="entry name" value="ANTIGEN BSP, PUTATIVE-RELATED"/>
    <property type="match status" value="1"/>
</dbReference>
<name>A0A1I8AG45_9BILA</name>
<dbReference type="InterPro" id="IPR032675">
    <property type="entry name" value="LRR_dom_sf"/>
</dbReference>
<reference evidence="7" key="1">
    <citation type="submission" date="2016-11" db="UniProtKB">
        <authorList>
            <consortium name="WormBaseParasite"/>
        </authorList>
    </citation>
    <scope>IDENTIFICATION</scope>
</reference>
<dbReference type="PANTHER" id="PTHR24369:SF210">
    <property type="entry name" value="CHAOPTIN-RELATED"/>
    <property type="match status" value="1"/>
</dbReference>
<evidence type="ECO:0000256" key="1">
    <source>
        <dbReference type="ARBA" id="ARBA00022614"/>
    </source>
</evidence>
<dbReference type="InterPro" id="IPR000483">
    <property type="entry name" value="Cys-rich_flank_reg_C"/>
</dbReference>
<dbReference type="Proteomes" id="UP000095287">
    <property type="component" value="Unplaced"/>
</dbReference>
<evidence type="ECO:0000256" key="3">
    <source>
        <dbReference type="ARBA" id="ARBA00022737"/>
    </source>
</evidence>
<dbReference type="Gene3D" id="3.80.10.10">
    <property type="entry name" value="Ribonuclease Inhibitor"/>
    <property type="match status" value="1"/>
</dbReference>
<dbReference type="InterPro" id="IPR050541">
    <property type="entry name" value="LRR_TM_domain-containing"/>
</dbReference>
<dbReference type="InterPro" id="IPR001611">
    <property type="entry name" value="Leu-rich_rpt"/>
</dbReference>
<keyword evidence="4" id="KW-0472">Membrane</keyword>
<feature type="transmembrane region" description="Helical" evidence="4">
    <location>
        <begin position="134"/>
        <end position="157"/>
    </location>
</feature>
<feature type="domain" description="LRRCT" evidence="5">
    <location>
        <begin position="82"/>
        <end position="128"/>
    </location>
</feature>
<protein>
    <submittedName>
        <fullName evidence="7">LRRCT domain-containing protein</fullName>
    </submittedName>
</protein>
<organism evidence="6 7">
    <name type="scientific">Steinernema glaseri</name>
    <dbReference type="NCBI Taxonomy" id="37863"/>
    <lineage>
        <taxon>Eukaryota</taxon>
        <taxon>Metazoa</taxon>
        <taxon>Ecdysozoa</taxon>
        <taxon>Nematoda</taxon>
        <taxon>Chromadorea</taxon>
        <taxon>Rhabditida</taxon>
        <taxon>Tylenchina</taxon>
        <taxon>Panagrolaimomorpha</taxon>
        <taxon>Strongyloidoidea</taxon>
        <taxon>Steinernematidae</taxon>
        <taxon>Steinernema</taxon>
    </lineage>
</organism>